<evidence type="ECO:0000256" key="3">
    <source>
        <dbReference type="ARBA" id="ARBA00022553"/>
    </source>
</evidence>
<dbReference type="InterPro" id="IPR036890">
    <property type="entry name" value="HATPase_C_sf"/>
</dbReference>
<dbReference type="PRINTS" id="PR00344">
    <property type="entry name" value="BCTRLSENSOR"/>
</dbReference>
<dbReference type="Pfam" id="PF01590">
    <property type="entry name" value="GAF"/>
    <property type="match status" value="1"/>
</dbReference>
<dbReference type="PANTHER" id="PTHR43304">
    <property type="entry name" value="PHYTOCHROME-LIKE PROTEIN CPH1"/>
    <property type="match status" value="1"/>
</dbReference>
<dbReference type="eggNOG" id="arCOG03567">
    <property type="taxonomic scope" value="Archaea"/>
</dbReference>
<dbReference type="Gene3D" id="3.30.450.40">
    <property type="match status" value="1"/>
</dbReference>
<gene>
    <name evidence="10" type="ordered locus">AF_1483</name>
</gene>
<dbReference type="Gene3D" id="3.30.450.20">
    <property type="entry name" value="PAS domain"/>
    <property type="match status" value="3"/>
</dbReference>
<dbReference type="Gene3D" id="3.30.565.10">
    <property type="entry name" value="Histidine kinase-like ATPase, C-terminal domain"/>
    <property type="match status" value="1"/>
</dbReference>
<dbReference type="EnsemblBacteria" id="AAB89763">
    <property type="protein sequence ID" value="AAB89763"/>
    <property type="gene ID" value="AF_1483"/>
</dbReference>
<dbReference type="PhylomeDB" id="O28789"/>
<name>O28789_ARCFU</name>
<evidence type="ECO:0000256" key="1">
    <source>
        <dbReference type="ARBA" id="ARBA00000085"/>
    </source>
</evidence>
<dbReference type="HOGENOM" id="CLU_320978_0_0_2"/>
<dbReference type="EMBL" id="AE000782">
    <property type="protein sequence ID" value="AAB89763.1"/>
    <property type="molecule type" value="Genomic_DNA"/>
</dbReference>
<dbReference type="PROSITE" id="PS50112">
    <property type="entry name" value="PAS"/>
    <property type="match status" value="2"/>
</dbReference>
<evidence type="ECO:0000256" key="5">
    <source>
        <dbReference type="ARBA" id="ARBA00022777"/>
    </source>
</evidence>
<dbReference type="InterPro" id="IPR001610">
    <property type="entry name" value="PAC"/>
</dbReference>
<dbReference type="InterPro" id="IPR003661">
    <property type="entry name" value="HisK_dim/P_dom"/>
</dbReference>
<reference evidence="10 11" key="1">
    <citation type="journal article" date="1997" name="Nature">
        <title>The complete genome sequence of the hyperthermophilic, sulphate-reducing archaeon Archaeoglobus fulgidus.</title>
        <authorList>
            <person name="Klenk H.P."/>
            <person name="Clayton R.A."/>
            <person name="Tomb J."/>
            <person name="White O."/>
            <person name="Nelson K.E."/>
            <person name="Ketchum K.A."/>
            <person name="Dodson R.J."/>
            <person name="Gwinn M."/>
            <person name="Hickey E.K."/>
            <person name="Peterson J.D."/>
            <person name="Richardson D.L."/>
            <person name="Kerlavage A.R."/>
            <person name="Graham D.E."/>
            <person name="Kyrpides N.C."/>
            <person name="Fleischmann R.D."/>
            <person name="Quackenbush J."/>
            <person name="Lee N.H."/>
            <person name="Sutton G.G."/>
            <person name="Gill S."/>
            <person name="Kirkness E.F."/>
            <person name="Dougherty B.A."/>
            <person name="McKenney K."/>
            <person name="Adams M.D."/>
            <person name="Loftus B."/>
            <person name="Peterson S."/>
            <person name="Reich C.I."/>
            <person name="McNeil L.K."/>
            <person name="Badger J.H."/>
            <person name="Glodek A."/>
            <person name="Zhou L."/>
            <person name="Overbeek R."/>
            <person name="Gocayne J.D."/>
            <person name="Weidman J.F."/>
            <person name="McDonald L."/>
            <person name="Utterback T."/>
            <person name="Cotton M.D."/>
            <person name="Spriggs T."/>
            <person name="Artiach P."/>
            <person name="Kaine B.P."/>
            <person name="Sykes S.M."/>
            <person name="Sadow P.W."/>
            <person name="D'Andrea K.P."/>
            <person name="Bowman C."/>
            <person name="Fujii C."/>
            <person name="Garland S.A."/>
            <person name="Mason T.M."/>
            <person name="Olsen G.J."/>
            <person name="Fraser C.M."/>
            <person name="Smith H.O."/>
            <person name="Woese C.R."/>
            <person name="Venter J.C."/>
        </authorList>
    </citation>
    <scope>NUCLEOTIDE SEQUENCE [LARGE SCALE GENOMIC DNA]</scope>
    <source>
        <strain evidence="11">ATCC 49558 / DSM 4304 / JCM 9628 / NBRC 100126 / VC-16</strain>
    </source>
</reference>
<dbReference type="GO" id="GO:0000155">
    <property type="term" value="F:phosphorelay sensor kinase activity"/>
    <property type="evidence" value="ECO:0007669"/>
    <property type="project" value="InterPro"/>
</dbReference>
<dbReference type="NCBIfam" id="TIGR00229">
    <property type="entry name" value="sensory_box"/>
    <property type="match status" value="2"/>
</dbReference>
<dbReference type="SMART" id="SM00388">
    <property type="entry name" value="HisKA"/>
    <property type="match status" value="1"/>
</dbReference>
<comment type="catalytic activity">
    <reaction evidence="1">
        <text>ATP + protein L-histidine = ADP + protein N-phospho-L-histidine.</text>
        <dbReference type="EC" id="2.7.13.3"/>
    </reaction>
</comment>
<feature type="coiled-coil region" evidence="6">
    <location>
        <begin position="522"/>
        <end position="553"/>
    </location>
</feature>
<dbReference type="SMART" id="SM00091">
    <property type="entry name" value="PAS"/>
    <property type="match status" value="3"/>
</dbReference>
<dbReference type="InterPro" id="IPR052162">
    <property type="entry name" value="Sensor_kinase/Photoreceptor"/>
</dbReference>
<proteinExistence type="predicted"/>
<dbReference type="SMART" id="SM00065">
    <property type="entry name" value="GAF"/>
    <property type="match status" value="1"/>
</dbReference>
<dbReference type="InterPro" id="IPR029016">
    <property type="entry name" value="GAF-like_dom_sf"/>
</dbReference>
<dbReference type="InterPro" id="IPR035965">
    <property type="entry name" value="PAS-like_dom_sf"/>
</dbReference>
<feature type="domain" description="PAS" evidence="8">
    <location>
        <begin position="550"/>
        <end position="621"/>
    </location>
</feature>
<dbReference type="EC" id="2.7.13.3" evidence="2"/>
<dbReference type="Pfam" id="PF08447">
    <property type="entry name" value="PAS_3"/>
    <property type="match status" value="1"/>
</dbReference>
<feature type="domain" description="PAC" evidence="9">
    <location>
        <begin position="625"/>
        <end position="677"/>
    </location>
</feature>
<keyword evidence="3" id="KW-0597">Phosphoprotein</keyword>
<evidence type="ECO:0000256" key="4">
    <source>
        <dbReference type="ARBA" id="ARBA00022679"/>
    </source>
</evidence>
<dbReference type="Proteomes" id="UP000002199">
    <property type="component" value="Chromosome"/>
</dbReference>
<keyword evidence="4" id="KW-0808">Transferase</keyword>
<dbReference type="InterPro" id="IPR005467">
    <property type="entry name" value="His_kinase_dom"/>
</dbReference>
<dbReference type="CDD" id="cd00130">
    <property type="entry name" value="PAS"/>
    <property type="match status" value="2"/>
</dbReference>
<dbReference type="SUPFAM" id="SSF52172">
    <property type="entry name" value="CheY-like"/>
    <property type="match status" value="1"/>
</dbReference>
<dbReference type="Pfam" id="PF13426">
    <property type="entry name" value="PAS_9"/>
    <property type="match status" value="2"/>
</dbReference>
<feature type="domain" description="Histidine kinase" evidence="7">
    <location>
        <begin position="695"/>
        <end position="908"/>
    </location>
</feature>
<dbReference type="PROSITE" id="PS50109">
    <property type="entry name" value="HIS_KIN"/>
    <property type="match status" value="1"/>
</dbReference>
<dbReference type="eggNOG" id="arCOG07605">
    <property type="taxonomic scope" value="Archaea"/>
</dbReference>
<evidence type="ECO:0000259" key="7">
    <source>
        <dbReference type="PROSITE" id="PS50109"/>
    </source>
</evidence>
<dbReference type="Pfam" id="PF00512">
    <property type="entry name" value="HisKA"/>
    <property type="match status" value="1"/>
</dbReference>
<dbReference type="Pfam" id="PF02518">
    <property type="entry name" value="HATPase_c"/>
    <property type="match status" value="1"/>
</dbReference>
<dbReference type="InterPro" id="IPR011006">
    <property type="entry name" value="CheY-like_superfamily"/>
</dbReference>
<dbReference type="InterPro" id="IPR013655">
    <property type="entry name" value="PAS_fold_3"/>
</dbReference>
<accession>O28789</accession>
<dbReference type="SUPFAM" id="SSF55785">
    <property type="entry name" value="PYP-like sensor domain (PAS domain)"/>
    <property type="match status" value="3"/>
</dbReference>
<organism evidence="10 11">
    <name type="scientific">Archaeoglobus fulgidus (strain ATCC 49558 / DSM 4304 / JCM 9628 / NBRC 100126 / VC-16)</name>
    <dbReference type="NCBI Taxonomy" id="224325"/>
    <lineage>
        <taxon>Archaea</taxon>
        <taxon>Methanobacteriati</taxon>
        <taxon>Methanobacteriota</taxon>
        <taxon>Archaeoglobi</taxon>
        <taxon>Archaeoglobales</taxon>
        <taxon>Archaeoglobaceae</taxon>
        <taxon>Archaeoglobus</taxon>
    </lineage>
</organism>
<dbReference type="SMR" id="O28789"/>
<evidence type="ECO:0000259" key="8">
    <source>
        <dbReference type="PROSITE" id="PS50112"/>
    </source>
</evidence>
<dbReference type="Gene3D" id="1.10.287.130">
    <property type="match status" value="1"/>
</dbReference>
<keyword evidence="11" id="KW-1185">Reference proteome</keyword>
<dbReference type="InterPro" id="IPR003594">
    <property type="entry name" value="HATPase_dom"/>
</dbReference>
<dbReference type="SMART" id="SM00387">
    <property type="entry name" value="HATPase_c"/>
    <property type="match status" value="1"/>
</dbReference>
<keyword evidence="5 10" id="KW-0418">Kinase</keyword>
<sequence>MVLEEMRIRIDISNEQNRKMLVDFLGKRYEIAEDNFDLLIIDGVTLKRKWREIERIKAESRAFLPVLLVTTRKDLKIAEKHLWKRVDELIIEPVDKLELLARIEILLRARKQALQLEEHARIMEIELGTLFETIAHPIVVISPEFEILHANRYAQKIFREQGIENAIGKKCYKVFHGREEPAENCPCVATFRNHKPETREIEIFGRMYAVSTTPIFIDGELRKVVHLAFDITDFKRMERRLERLYKANLLLHEVERAILSADETEEILKMTAEKLAEMLPVRGVGITVFENGRARVVAVTDKKMPGFREGEMIAGEDVAKVMQTLSQGKPWVKRVEGRGEGERRLMELGIKSYALIPIVSDSLLGSINVPSEEEDAFDEETIQILMEVAHSVALAIRSARMREELEESEEKFRKLAEHSQVGIDIIQEGVFVYVNEKFAEILGYEREELIGKSPVDFIHPDDREKFERNYRARILGEKNHVNYRLRVLTKSGEVRIIDAYGSRVILRGKPAIVGVSVDITEREKMRQELEKYTQELEKLVEERTKQLAESEKRYRLLVESPIVAFWEADSNGVFRFVNDRLLEMSGYSRDEVVGKMTMFDPIAPEQREWLAERIRLHKEHKLYGDVVEAELVKKDGSRFHVLVSPAPIYDEKGNLVRIVGAMIDITDRKMAEEKLKQTLEELRKANEELEAYVHAISHDLRAPLRNLQGYVSALVEDYGEKLEEDARFYLSRLKALTEKMDGLINDLLEYARVSKAKAEVRRVDLNLIVEDVLDYLKDEIRGKSAVIEIEKLPAVKGDRKLLFTVMLNLISNAIKFVEEGVRPEVKVWAEDVNGKVRVYVKDNGIGIPEEYHEKIFNIFERLHGEEVYPGTGVGLAIVKKAMEVMGGRYGVRSKPGEGSIFWIELERG</sequence>
<evidence type="ECO:0000313" key="10">
    <source>
        <dbReference type="EMBL" id="AAB89763.1"/>
    </source>
</evidence>
<dbReference type="CDD" id="cd00082">
    <property type="entry name" value="HisKA"/>
    <property type="match status" value="1"/>
</dbReference>
<feature type="domain" description="PAS" evidence="8">
    <location>
        <begin position="428"/>
        <end position="477"/>
    </location>
</feature>
<dbReference type="SUPFAM" id="SSF55874">
    <property type="entry name" value="ATPase domain of HSP90 chaperone/DNA topoisomerase II/histidine kinase"/>
    <property type="match status" value="1"/>
</dbReference>
<dbReference type="PaxDb" id="224325-AF_1483"/>
<feature type="domain" description="PAC" evidence="9">
    <location>
        <begin position="481"/>
        <end position="531"/>
    </location>
</feature>
<evidence type="ECO:0000256" key="2">
    <source>
        <dbReference type="ARBA" id="ARBA00012438"/>
    </source>
</evidence>
<dbReference type="InterPro" id="IPR004358">
    <property type="entry name" value="Sig_transdc_His_kin-like_C"/>
</dbReference>
<dbReference type="KEGG" id="afu:AF_1483"/>
<dbReference type="InterPro" id="IPR003018">
    <property type="entry name" value="GAF"/>
</dbReference>
<dbReference type="PROSITE" id="PS50113">
    <property type="entry name" value="PAC"/>
    <property type="match status" value="2"/>
</dbReference>
<keyword evidence="6" id="KW-0175">Coiled coil</keyword>
<evidence type="ECO:0000259" key="9">
    <source>
        <dbReference type="PROSITE" id="PS50113"/>
    </source>
</evidence>
<dbReference type="AlphaFoldDB" id="O28789"/>
<dbReference type="STRING" id="224325.AF_1483"/>
<evidence type="ECO:0000313" key="11">
    <source>
        <dbReference type="Proteomes" id="UP000002199"/>
    </source>
</evidence>
<dbReference type="SMART" id="SM00086">
    <property type="entry name" value="PAC"/>
    <property type="match status" value="2"/>
</dbReference>
<dbReference type="InterPro" id="IPR036097">
    <property type="entry name" value="HisK_dim/P_sf"/>
</dbReference>
<dbReference type="SUPFAM" id="SSF55781">
    <property type="entry name" value="GAF domain-like"/>
    <property type="match status" value="1"/>
</dbReference>
<evidence type="ECO:0000256" key="6">
    <source>
        <dbReference type="SAM" id="Coils"/>
    </source>
</evidence>
<dbReference type="SUPFAM" id="SSF47384">
    <property type="entry name" value="Homodimeric domain of signal transducing histidine kinase"/>
    <property type="match status" value="1"/>
</dbReference>
<dbReference type="PIR" id="B69435">
    <property type="entry name" value="B69435"/>
</dbReference>
<dbReference type="InterPro" id="IPR000700">
    <property type="entry name" value="PAS-assoc_C"/>
</dbReference>
<feature type="coiled-coil region" evidence="6">
    <location>
        <begin position="668"/>
        <end position="739"/>
    </location>
</feature>
<dbReference type="InterPro" id="IPR000014">
    <property type="entry name" value="PAS"/>
</dbReference>
<dbReference type="PANTHER" id="PTHR43304:SF1">
    <property type="entry name" value="PAC DOMAIN-CONTAINING PROTEIN"/>
    <property type="match status" value="1"/>
</dbReference>
<protein>
    <recommendedName>
        <fullName evidence="2">histidine kinase</fullName>
        <ecNumber evidence="2">2.7.13.3</ecNumber>
    </recommendedName>
</protein>